<evidence type="ECO:0000256" key="2">
    <source>
        <dbReference type="ARBA" id="ARBA00022741"/>
    </source>
</evidence>
<dbReference type="SUPFAM" id="SSF52540">
    <property type="entry name" value="P-loop containing nucleoside triphosphate hydrolases"/>
    <property type="match status" value="1"/>
</dbReference>
<keyword evidence="2" id="KW-0547">Nucleotide-binding</keyword>
<dbReference type="InterPro" id="IPR027417">
    <property type="entry name" value="P-loop_NTPase"/>
</dbReference>
<dbReference type="Proteomes" id="UP001304300">
    <property type="component" value="Chromosome"/>
</dbReference>
<organism evidence="5 6">
    <name type="scientific">Rubellicoccus peritrichatus</name>
    <dbReference type="NCBI Taxonomy" id="3080537"/>
    <lineage>
        <taxon>Bacteria</taxon>
        <taxon>Pseudomonadati</taxon>
        <taxon>Verrucomicrobiota</taxon>
        <taxon>Opitutia</taxon>
        <taxon>Puniceicoccales</taxon>
        <taxon>Cerasicoccaceae</taxon>
        <taxon>Rubellicoccus</taxon>
    </lineage>
</organism>
<keyword evidence="6" id="KW-1185">Reference proteome</keyword>
<evidence type="ECO:0000259" key="4">
    <source>
        <dbReference type="PROSITE" id="PS00662"/>
    </source>
</evidence>
<accession>A0AAQ3LCI4</accession>
<dbReference type="PANTHER" id="PTHR30258:SF3">
    <property type="entry name" value="SLL1921 PROTEIN"/>
    <property type="match status" value="1"/>
</dbReference>
<evidence type="ECO:0000313" key="5">
    <source>
        <dbReference type="EMBL" id="WOO42852.1"/>
    </source>
</evidence>
<dbReference type="PROSITE" id="PS00662">
    <property type="entry name" value="T2SP_E"/>
    <property type="match status" value="1"/>
</dbReference>
<dbReference type="InterPro" id="IPR001482">
    <property type="entry name" value="T2SS/T4SS_dom"/>
</dbReference>
<dbReference type="KEGG" id="puo:RZN69_07085"/>
<dbReference type="GO" id="GO:0005886">
    <property type="term" value="C:plasma membrane"/>
    <property type="evidence" value="ECO:0007669"/>
    <property type="project" value="TreeGrafter"/>
</dbReference>
<proteinExistence type="inferred from homology"/>
<dbReference type="Gene3D" id="3.30.450.90">
    <property type="match status" value="1"/>
</dbReference>
<dbReference type="AlphaFoldDB" id="A0AAQ3LCI4"/>
<evidence type="ECO:0000256" key="3">
    <source>
        <dbReference type="ARBA" id="ARBA00022840"/>
    </source>
</evidence>
<dbReference type="PANTHER" id="PTHR30258">
    <property type="entry name" value="TYPE II SECRETION SYSTEM PROTEIN GSPE-RELATED"/>
    <property type="match status" value="1"/>
</dbReference>
<dbReference type="InterPro" id="IPR007831">
    <property type="entry name" value="T2SS_GspE_N"/>
</dbReference>
<sequence>MSNKVHQKFIELVRRDKPFIGAKELERLEQKFSGNTLDIVEALIVDNLLPHKEACRLYSTALGYAYVDPLASIATEEALEKIPADIARKAQCLPLYIIDNTLSVTLVNPDDEAMVKRLAGITGMEISPVFSLRSEIHDAIEIYYSTEEDIQAILSELAETGEALLKEYSMADLQSLSESEGLIKIVDAMIYFALRERTSDIHIEPHQEETVVRFRIDGRLREMLRLSKAIHRALMVRIKILCDMNIAESRFPHDGRMTLPLGARKADFRVSVIPTVEGEKCVIRVLASSSKKEMMTLDKMMISQSIQKPFRRVIQNPNGIIFVTGPTGSGKTTTLYAALNEINEPDVNISTIEDPVEIRMEGITQSQVNNHIDLKFSTLLRSMLRQDPDVLLVGEIRDLETAKIACEAALTGHLVFATLHTNSAIQAIIRLVEIGIEPYMVAPAILAVLAQRLAARNCDRCKVAFYPGEEELARFFDDAEGITDVRFHFGQGCNACRGSGYMGRVAFHEFALVTEEMRSLIAQNAGMTELTRAAKKAGYKPLRYDGLKKVLLGLTTPDEIDKHTSVELAV</sequence>
<dbReference type="Gene3D" id="3.30.300.160">
    <property type="entry name" value="Type II secretion system, protein E, N-terminal domain"/>
    <property type="match status" value="1"/>
</dbReference>
<dbReference type="GO" id="GO:0005524">
    <property type="term" value="F:ATP binding"/>
    <property type="evidence" value="ECO:0007669"/>
    <property type="project" value="UniProtKB-KW"/>
</dbReference>
<dbReference type="Pfam" id="PF05157">
    <property type="entry name" value="MshEN"/>
    <property type="match status" value="1"/>
</dbReference>
<protein>
    <submittedName>
        <fullName evidence="5">GspE/PulE family protein</fullName>
    </submittedName>
</protein>
<dbReference type="EMBL" id="CP136920">
    <property type="protein sequence ID" value="WOO42852.1"/>
    <property type="molecule type" value="Genomic_DNA"/>
</dbReference>
<dbReference type="InterPro" id="IPR037257">
    <property type="entry name" value="T2SS_E_N_sf"/>
</dbReference>
<dbReference type="InterPro" id="IPR003593">
    <property type="entry name" value="AAA+_ATPase"/>
</dbReference>
<dbReference type="Pfam" id="PF00437">
    <property type="entry name" value="T2SSE"/>
    <property type="match status" value="1"/>
</dbReference>
<gene>
    <name evidence="5" type="ORF">RZN69_07085</name>
</gene>
<dbReference type="SMART" id="SM00382">
    <property type="entry name" value="AAA"/>
    <property type="match status" value="1"/>
</dbReference>
<evidence type="ECO:0000313" key="6">
    <source>
        <dbReference type="Proteomes" id="UP001304300"/>
    </source>
</evidence>
<comment type="similarity">
    <text evidence="1">Belongs to the GSP E family.</text>
</comment>
<dbReference type="GO" id="GO:0016887">
    <property type="term" value="F:ATP hydrolysis activity"/>
    <property type="evidence" value="ECO:0007669"/>
    <property type="project" value="TreeGrafter"/>
</dbReference>
<dbReference type="RefSeq" id="WP_317835383.1">
    <property type="nucleotide sequence ID" value="NZ_CP136920.1"/>
</dbReference>
<keyword evidence="3" id="KW-0067">ATP-binding</keyword>
<dbReference type="CDD" id="cd01129">
    <property type="entry name" value="PulE-GspE-like"/>
    <property type="match status" value="1"/>
</dbReference>
<feature type="domain" description="Bacterial type II secretion system protein E" evidence="4">
    <location>
        <begin position="384"/>
        <end position="398"/>
    </location>
</feature>
<evidence type="ECO:0000256" key="1">
    <source>
        <dbReference type="ARBA" id="ARBA00006611"/>
    </source>
</evidence>
<name>A0AAQ3LCI4_9BACT</name>
<dbReference type="SUPFAM" id="SSF160246">
    <property type="entry name" value="EspE N-terminal domain-like"/>
    <property type="match status" value="1"/>
</dbReference>
<reference evidence="5 6" key="1">
    <citation type="submission" date="2023-10" db="EMBL/GenBank/DDBJ databases">
        <title>Rubellicoccus peritrichatus gen. nov., sp. nov., isolated from an algae of coral reef tank.</title>
        <authorList>
            <person name="Luo J."/>
        </authorList>
    </citation>
    <scope>NUCLEOTIDE SEQUENCE [LARGE SCALE GENOMIC DNA]</scope>
    <source>
        <strain evidence="5 6">CR14</strain>
    </source>
</reference>
<dbReference type="Gene3D" id="3.40.50.300">
    <property type="entry name" value="P-loop containing nucleotide triphosphate hydrolases"/>
    <property type="match status" value="1"/>
</dbReference>